<dbReference type="PANTHER" id="PTHR11124">
    <property type="entry name" value="VACUOLAR SORTING PROTEIN VPS29"/>
    <property type="match status" value="1"/>
</dbReference>
<keyword evidence="2" id="KW-0479">Metal-binding</keyword>
<evidence type="ECO:0000256" key="2">
    <source>
        <dbReference type="RuleBase" id="RU362039"/>
    </source>
</evidence>
<dbReference type="EC" id="3.1.4.-" evidence="2"/>
<feature type="domain" description="Calcineurin-like phosphoesterase" evidence="3">
    <location>
        <begin position="4"/>
        <end position="134"/>
    </location>
</feature>
<dbReference type="NCBIfam" id="TIGR00040">
    <property type="entry name" value="yfcE"/>
    <property type="match status" value="1"/>
</dbReference>
<dbReference type="SUPFAM" id="SSF56300">
    <property type="entry name" value="Metallo-dependent phosphatases"/>
    <property type="match status" value="1"/>
</dbReference>
<gene>
    <name evidence="4" type="ORF">IEN85_14720</name>
</gene>
<dbReference type="Proteomes" id="UP000622317">
    <property type="component" value="Unassembled WGS sequence"/>
</dbReference>
<dbReference type="InterPro" id="IPR000979">
    <property type="entry name" value="Phosphodiesterase_MJ0936/Vps29"/>
</dbReference>
<comment type="cofactor">
    <cofactor evidence="2">
        <name>a divalent metal cation</name>
        <dbReference type="ChEBI" id="CHEBI:60240"/>
    </cofactor>
</comment>
<comment type="similarity">
    <text evidence="1 2">Belongs to the metallophosphoesterase superfamily. YfcE family.</text>
</comment>
<sequence>MSRKIAVISDTHGKVPERLLTHLSKADEIWHLGDVTQPHVLIPIQNLGRPLVVVKGNCDPYGSWPEIRDLEREGFRFRLQHHPPYAFLENTTAILYGHLHQPLDDSEHGLRALNPGAVTGPRHGSAASFAWLTFPEAGKWDWQVEPL</sequence>
<organism evidence="4 5">
    <name type="scientific">Pelagicoccus enzymogenes</name>
    <dbReference type="NCBI Taxonomy" id="2773457"/>
    <lineage>
        <taxon>Bacteria</taxon>
        <taxon>Pseudomonadati</taxon>
        <taxon>Verrucomicrobiota</taxon>
        <taxon>Opitutia</taxon>
        <taxon>Puniceicoccales</taxon>
        <taxon>Pelagicoccaceae</taxon>
        <taxon>Pelagicoccus</taxon>
    </lineage>
</organism>
<keyword evidence="5" id="KW-1185">Reference proteome</keyword>
<dbReference type="InterPro" id="IPR024654">
    <property type="entry name" value="Calcineurin-like_PHP_lpxH"/>
</dbReference>
<protein>
    <recommendedName>
        <fullName evidence="2">Phosphoesterase</fullName>
        <ecNumber evidence="2">3.1.4.-</ecNumber>
    </recommendedName>
</protein>
<evidence type="ECO:0000259" key="3">
    <source>
        <dbReference type="Pfam" id="PF12850"/>
    </source>
</evidence>
<evidence type="ECO:0000256" key="1">
    <source>
        <dbReference type="ARBA" id="ARBA00008950"/>
    </source>
</evidence>
<dbReference type="Gene3D" id="3.60.21.10">
    <property type="match status" value="1"/>
</dbReference>
<dbReference type="AlphaFoldDB" id="A0A927II01"/>
<evidence type="ECO:0000313" key="5">
    <source>
        <dbReference type="Proteomes" id="UP000622317"/>
    </source>
</evidence>
<dbReference type="GO" id="GO:0046872">
    <property type="term" value="F:metal ion binding"/>
    <property type="evidence" value="ECO:0007669"/>
    <property type="project" value="UniProtKB-KW"/>
</dbReference>
<evidence type="ECO:0000313" key="4">
    <source>
        <dbReference type="EMBL" id="MBD5780751.1"/>
    </source>
</evidence>
<dbReference type="RefSeq" id="WP_191617845.1">
    <property type="nucleotide sequence ID" value="NZ_JACYFG010000036.1"/>
</dbReference>
<dbReference type="GO" id="GO:0016787">
    <property type="term" value="F:hydrolase activity"/>
    <property type="evidence" value="ECO:0007669"/>
    <property type="project" value="UniProtKB-UniRule"/>
</dbReference>
<dbReference type="Pfam" id="PF12850">
    <property type="entry name" value="Metallophos_2"/>
    <property type="match status" value="1"/>
</dbReference>
<proteinExistence type="inferred from homology"/>
<reference evidence="4" key="1">
    <citation type="submission" date="2020-09" db="EMBL/GenBank/DDBJ databases">
        <title>Pelagicoccus enzymogenes sp. nov. with an EPS production, isolated from marine sediment.</title>
        <authorList>
            <person name="Feng X."/>
        </authorList>
    </citation>
    <scope>NUCLEOTIDE SEQUENCE</scope>
    <source>
        <strain evidence="4">NFK12</strain>
    </source>
</reference>
<comment type="caution">
    <text evidence="4">The sequence shown here is derived from an EMBL/GenBank/DDBJ whole genome shotgun (WGS) entry which is preliminary data.</text>
</comment>
<accession>A0A927II01</accession>
<name>A0A927II01_9BACT</name>
<dbReference type="EMBL" id="JACYFG010000036">
    <property type="protein sequence ID" value="MBD5780751.1"/>
    <property type="molecule type" value="Genomic_DNA"/>
</dbReference>
<dbReference type="InterPro" id="IPR029052">
    <property type="entry name" value="Metallo-depent_PP-like"/>
</dbReference>